<feature type="domain" description="Beta-mannosidase-like galactose-binding" evidence="8">
    <location>
        <begin position="128"/>
        <end position="254"/>
    </location>
</feature>
<dbReference type="PANTHER" id="PTHR43536">
    <property type="entry name" value="MANNOSYLGLYCOPROTEIN ENDO-BETA-MANNOSIDASE"/>
    <property type="match status" value="1"/>
</dbReference>
<gene>
    <name evidence="9" type="ORF">MNBD_BACTEROID03-1776</name>
</gene>
<dbReference type="SUPFAM" id="SSF49303">
    <property type="entry name" value="beta-Galactosidase/glucuronidase domain"/>
    <property type="match status" value="3"/>
</dbReference>
<dbReference type="InterPro" id="IPR008979">
    <property type="entry name" value="Galactose-bd-like_sf"/>
</dbReference>
<dbReference type="SUPFAM" id="SSF49785">
    <property type="entry name" value="Galactose-binding domain-like"/>
    <property type="match status" value="1"/>
</dbReference>
<dbReference type="InterPro" id="IPR006103">
    <property type="entry name" value="Glyco_hydro_2_cat"/>
</dbReference>
<keyword evidence="3 9" id="KW-0326">Glycosidase</keyword>
<feature type="domain" description="Glycoside hydrolase family 2 catalytic" evidence="5">
    <location>
        <begin position="440"/>
        <end position="560"/>
    </location>
</feature>
<reference evidence="9" key="1">
    <citation type="submission" date="2018-06" db="EMBL/GenBank/DDBJ databases">
        <authorList>
            <person name="Zhirakovskaya E."/>
        </authorList>
    </citation>
    <scope>NUCLEOTIDE SEQUENCE</scope>
</reference>
<dbReference type="Gene3D" id="2.60.120.260">
    <property type="entry name" value="Galactose-binding domain-like"/>
    <property type="match status" value="1"/>
</dbReference>
<accession>A0A3B0TU27</accession>
<dbReference type="PANTHER" id="PTHR43536:SF1">
    <property type="entry name" value="MANNOSYLGLYCOPROTEIN ENDO-BETA-MANNOSIDASE"/>
    <property type="match status" value="1"/>
</dbReference>
<evidence type="ECO:0000259" key="6">
    <source>
        <dbReference type="Pfam" id="PF17786"/>
    </source>
</evidence>
<comment type="similarity">
    <text evidence="1">Belongs to the glycosyl hydrolase 2 family.</text>
</comment>
<dbReference type="Pfam" id="PF22666">
    <property type="entry name" value="Glyco_hydro_2_N2"/>
    <property type="match status" value="1"/>
</dbReference>
<dbReference type="AlphaFoldDB" id="A0A3B0TU27"/>
<dbReference type="InterPro" id="IPR054593">
    <property type="entry name" value="Beta-mannosidase-like_N2"/>
</dbReference>
<name>A0A3B0TU27_9ZZZZ</name>
<feature type="domain" description="Exo-beta-D-glucosaminidase Ig-fold" evidence="7">
    <location>
        <begin position="859"/>
        <end position="955"/>
    </location>
</feature>
<evidence type="ECO:0000259" key="8">
    <source>
        <dbReference type="Pfam" id="PF22666"/>
    </source>
</evidence>
<sequence length="959" mass="109830">MKKIKVGLLLTLFIVVGQSCGNSTTETATNTSAKTQQKQILKEWKLEASTQVSDDDAHISTLNFNSSNWLDIEVPTTVLRALVKAKIYPDPHLDLNNFLIPDASDTLNTQLDLGKYSHLKGIPNPFKDPYWFRTEFTIPTENKDKKTWLNFDGINYRADVWVNGKKVADAKAMEGMFTRFKFDISEYVHADNTNVLAVKIHQVDHVGTASPGKQLEVFGPHRGWGVDIFKDATLKFSAGWDCAPVVRDRNMGIYQDVFLTYTNAIDIIDPYIITDLPLPDTSVADISISTELKNASDKPVKGTLKGSINMLKEIDFYTYKKIMAGNMETVHFEKEVEIPAGKTITESINSTDFPKLSIKNPYLWWPNNYGEQYLHNLELIFEVDGKISDVENTTFGIREIANTMKEINGEFGRTFNVNGKRIFAKGGWLQPDMLLDMNPRRMYDEARLLAESNVNMIANEDMPSPPKHLMETYDKYGLLMWQTFFQCWTSYPGTESFSNPENADLAISNAEDMIKRYRNHASLVLWTMQCETIVREEIYAPVRKSVLEMDPTRPFVATSSYDWDVDKLTPYMKADLPTGMTDDGRPDYTWYPHPYYYDMVNKVKQQMFRNEMGVPSVPTYTSMKKFIFDLGEGEKNDIYPLDKNWAHHGAWDDGGYVYKAYDVALRARYGTPTTAKDYIRKAQYVNAGSYRAMYEAANHRMWDVTQGVMLWKLNSTWPTVVWQLYDWFLNPTSAYYFSKKALEPLHIQLNEHDFTVSIINTQHQQHQNLTATAKVYDFDLNVTWEKEEKFTIGEDRYKELFKVVKSNTTSSTYFVKLVLKNSDGDIVSDNFYWFSDNEDVDEKVYVALKAAKVDSKELSTKVDHTDLSKLKKVALDLTQTLTDEDGETVIKVTAKNSSKGLAFLNRLMVTKGKGGDEVLPTFWDDNFFTLLPSEEKVLIARFATTDLDGKEPVVILDMN</sequence>
<keyword evidence="2 9" id="KW-0378">Hydrolase</keyword>
<feature type="domain" description="Mannosidase Ig/CBM-like" evidence="6">
    <location>
        <begin position="754"/>
        <end position="836"/>
    </location>
</feature>
<dbReference type="InterPro" id="IPR041351">
    <property type="entry name" value="Ig_GlcNase"/>
</dbReference>
<dbReference type="Gene3D" id="3.20.20.80">
    <property type="entry name" value="Glycosidases"/>
    <property type="match status" value="1"/>
</dbReference>
<dbReference type="Gene3D" id="2.60.40.10">
    <property type="entry name" value="Immunoglobulins"/>
    <property type="match status" value="3"/>
</dbReference>
<dbReference type="Pfam" id="PF00703">
    <property type="entry name" value="Glyco_hydro_2"/>
    <property type="match status" value="1"/>
</dbReference>
<evidence type="ECO:0000313" key="9">
    <source>
        <dbReference type="EMBL" id="VAW10566.1"/>
    </source>
</evidence>
<dbReference type="InterPro" id="IPR036156">
    <property type="entry name" value="Beta-gal/glucu_dom_sf"/>
</dbReference>
<dbReference type="InterPro" id="IPR043534">
    <property type="entry name" value="EBDG/EBM"/>
</dbReference>
<dbReference type="InterPro" id="IPR041447">
    <property type="entry name" value="Mannosidase_ig"/>
</dbReference>
<dbReference type="Pfam" id="PF02836">
    <property type="entry name" value="Glyco_hydro_2_C"/>
    <property type="match status" value="1"/>
</dbReference>
<dbReference type="EMBL" id="UOEL01000025">
    <property type="protein sequence ID" value="VAW10566.1"/>
    <property type="molecule type" value="Genomic_DNA"/>
</dbReference>
<dbReference type="GO" id="GO:0004567">
    <property type="term" value="F:beta-mannosidase activity"/>
    <property type="evidence" value="ECO:0007669"/>
    <property type="project" value="UniProtKB-EC"/>
</dbReference>
<proteinExistence type="inferred from homology"/>
<evidence type="ECO:0000259" key="7">
    <source>
        <dbReference type="Pfam" id="PF18368"/>
    </source>
</evidence>
<evidence type="ECO:0000256" key="1">
    <source>
        <dbReference type="ARBA" id="ARBA00007401"/>
    </source>
</evidence>
<dbReference type="GO" id="GO:0005975">
    <property type="term" value="P:carbohydrate metabolic process"/>
    <property type="evidence" value="ECO:0007669"/>
    <property type="project" value="InterPro"/>
</dbReference>
<dbReference type="InterPro" id="IPR017853">
    <property type="entry name" value="GH"/>
</dbReference>
<evidence type="ECO:0000256" key="2">
    <source>
        <dbReference type="ARBA" id="ARBA00022801"/>
    </source>
</evidence>
<dbReference type="InterPro" id="IPR013783">
    <property type="entry name" value="Ig-like_fold"/>
</dbReference>
<feature type="domain" description="Glycoside hydrolase family 2 immunoglobulin-like beta-sandwich" evidence="4">
    <location>
        <begin position="269"/>
        <end position="398"/>
    </location>
</feature>
<dbReference type="EC" id="3.2.1.25" evidence="9"/>
<dbReference type="Pfam" id="PF18368">
    <property type="entry name" value="Ig_GlcNase"/>
    <property type="match status" value="1"/>
</dbReference>
<dbReference type="InterPro" id="IPR006102">
    <property type="entry name" value="Ig-like_GH2"/>
</dbReference>
<dbReference type="SUPFAM" id="SSF51445">
    <property type="entry name" value="(Trans)glycosidases"/>
    <property type="match status" value="1"/>
</dbReference>
<dbReference type="PROSITE" id="PS51257">
    <property type="entry name" value="PROKAR_LIPOPROTEIN"/>
    <property type="match status" value="1"/>
</dbReference>
<evidence type="ECO:0000259" key="5">
    <source>
        <dbReference type="Pfam" id="PF02836"/>
    </source>
</evidence>
<dbReference type="Pfam" id="PF17786">
    <property type="entry name" value="Mannosidase_ig"/>
    <property type="match status" value="1"/>
</dbReference>
<evidence type="ECO:0000256" key="3">
    <source>
        <dbReference type="ARBA" id="ARBA00023295"/>
    </source>
</evidence>
<organism evidence="9">
    <name type="scientific">hydrothermal vent metagenome</name>
    <dbReference type="NCBI Taxonomy" id="652676"/>
    <lineage>
        <taxon>unclassified sequences</taxon>
        <taxon>metagenomes</taxon>
        <taxon>ecological metagenomes</taxon>
    </lineage>
</organism>
<protein>
    <submittedName>
        <fullName evidence="9">Beta-mannosidase</fullName>
        <ecNumber evidence="9">3.2.1.25</ecNumber>
    </submittedName>
</protein>
<evidence type="ECO:0000259" key="4">
    <source>
        <dbReference type="Pfam" id="PF00703"/>
    </source>
</evidence>